<reference evidence="1 2" key="1">
    <citation type="journal article" date="2015" name="Phytopathology">
        <title>Genomes of Candidatus Liberibacter solanacearum haplotype A from New Zealand and the USA suggest significant genome plasticity in the species.</title>
        <authorList>
            <person name="Thompson S.M."/>
            <person name="Johnson C.P."/>
            <person name="Lu A.Y."/>
            <person name="Frampton R.A."/>
            <person name="Sullivan K.L."/>
            <person name="Fiers M.W."/>
            <person name="Crowhurst R.N."/>
            <person name="Pitman A.R."/>
            <person name="Scott I."/>
            <person name="Gudmestad N.C."/>
            <person name="Smith G.R."/>
        </authorList>
    </citation>
    <scope>NUCLEOTIDE SEQUENCE [LARGE SCALE GENOMIC DNA]</scope>
    <source>
        <strain evidence="1 2">LsoNZ1</strain>
    </source>
</reference>
<dbReference type="RefSeq" id="WP_280113833.1">
    <property type="nucleotide sequence ID" value="NZ_JMTK01000002.1"/>
</dbReference>
<protein>
    <submittedName>
        <fullName evidence="1">Uncharacterized protein</fullName>
    </submittedName>
</protein>
<keyword evidence="2" id="KW-1185">Reference proteome</keyword>
<gene>
    <name evidence="1" type="ORF">DJ66_0925</name>
</gene>
<sequence>MDRHKMGIGSLVDKFITKLFANGEIIADYPLAEDLFGVKK</sequence>
<name>A0A0F4VLC5_9HYPH</name>
<proteinExistence type="predicted"/>
<dbReference type="EMBL" id="JMTK01000002">
    <property type="protein sequence ID" value="KJZ82184.1"/>
    <property type="molecule type" value="Genomic_DNA"/>
</dbReference>
<dbReference type="AlphaFoldDB" id="A0A0F4VLC5"/>
<dbReference type="Proteomes" id="UP000033731">
    <property type="component" value="Unassembled WGS sequence"/>
</dbReference>
<accession>A0A0F4VLC5</accession>
<dbReference type="PATRIC" id="fig|556287.9.peg.948"/>
<evidence type="ECO:0000313" key="1">
    <source>
        <dbReference type="EMBL" id="KJZ82184.1"/>
    </source>
</evidence>
<organism evidence="1 2">
    <name type="scientific">Candidatus Liberibacter solanacearum</name>
    <dbReference type="NCBI Taxonomy" id="556287"/>
    <lineage>
        <taxon>Bacteria</taxon>
        <taxon>Pseudomonadati</taxon>
        <taxon>Pseudomonadota</taxon>
        <taxon>Alphaproteobacteria</taxon>
        <taxon>Hyphomicrobiales</taxon>
        <taxon>Rhizobiaceae</taxon>
        <taxon>Liberibacter</taxon>
    </lineage>
</organism>
<comment type="caution">
    <text evidence="1">The sequence shown here is derived from an EMBL/GenBank/DDBJ whole genome shotgun (WGS) entry which is preliminary data.</text>
</comment>
<evidence type="ECO:0000313" key="2">
    <source>
        <dbReference type="Proteomes" id="UP000033731"/>
    </source>
</evidence>